<dbReference type="EMBL" id="QEAO01000003">
    <property type="protein sequence ID" value="TPX36965.1"/>
    <property type="molecule type" value="Genomic_DNA"/>
</dbReference>
<dbReference type="InterPro" id="IPR000690">
    <property type="entry name" value="Matrin/U1-C_Znf_C2H2"/>
</dbReference>
<dbReference type="InterPro" id="IPR003604">
    <property type="entry name" value="Matrin/U1-like-C_Znf_C2H2"/>
</dbReference>
<dbReference type="PROSITE" id="PS00028">
    <property type="entry name" value="ZINC_FINGER_C2H2_1"/>
    <property type="match status" value="1"/>
</dbReference>
<evidence type="ECO:0000256" key="1">
    <source>
        <dbReference type="ARBA" id="ARBA00004123"/>
    </source>
</evidence>
<dbReference type="Gene3D" id="3.30.160.60">
    <property type="entry name" value="Classic Zinc Finger"/>
    <property type="match status" value="1"/>
</dbReference>
<feature type="compositionally biased region" description="Basic and acidic residues" evidence="6">
    <location>
        <begin position="17"/>
        <end position="32"/>
    </location>
</feature>
<dbReference type="GO" id="GO:0008270">
    <property type="term" value="F:zinc ion binding"/>
    <property type="evidence" value="ECO:0007669"/>
    <property type="project" value="UniProtKB-KW"/>
</dbReference>
<reference evidence="8 9" key="1">
    <citation type="journal article" date="2019" name="Sci. Rep.">
        <title>Comparative genomics of chytrid fungi reveal insights into the obligate biotrophic and pathogenic lifestyle of Synchytrium endobioticum.</title>
        <authorList>
            <person name="van de Vossenberg B.T.L.H."/>
            <person name="Warris S."/>
            <person name="Nguyen H.D.T."/>
            <person name="van Gent-Pelzer M.P.E."/>
            <person name="Joly D.L."/>
            <person name="van de Geest H.C."/>
            <person name="Bonants P.J.M."/>
            <person name="Smith D.S."/>
            <person name="Levesque C.A."/>
            <person name="van der Lee T.A.J."/>
        </authorList>
    </citation>
    <scope>NUCLEOTIDE SEQUENCE [LARGE SCALE GENOMIC DNA]</scope>
    <source>
        <strain evidence="8 9">JEL517</strain>
    </source>
</reference>
<feature type="region of interest" description="Disordered" evidence="6">
    <location>
        <begin position="1"/>
        <end position="68"/>
    </location>
</feature>
<dbReference type="RefSeq" id="XP_031027036.1">
    <property type="nucleotide sequence ID" value="XM_031166928.1"/>
</dbReference>
<keyword evidence="4" id="KW-0862">Zinc</keyword>
<gene>
    <name evidence="8" type="ORF">SmJEL517_g01000</name>
</gene>
<protein>
    <recommendedName>
        <fullName evidence="7">Matrin-type domain-containing protein</fullName>
    </recommendedName>
</protein>
<evidence type="ECO:0000313" key="8">
    <source>
        <dbReference type="EMBL" id="TPX36965.1"/>
    </source>
</evidence>
<evidence type="ECO:0000256" key="6">
    <source>
        <dbReference type="SAM" id="MobiDB-lite"/>
    </source>
</evidence>
<name>A0A507CH38_9FUNG</name>
<dbReference type="GeneID" id="42002225"/>
<dbReference type="Proteomes" id="UP000319731">
    <property type="component" value="Unassembled WGS sequence"/>
</dbReference>
<feature type="compositionally biased region" description="Basic and acidic residues" evidence="6">
    <location>
        <begin position="161"/>
        <end position="205"/>
    </location>
</feature>
<comment type="caution">
    <text evidence="8">The sequence shown here is derived from an EMBL/GenBank/DDBJ whole genome shotgun (WGS) entry which is preliminary data.</text>
</comment>
<feature type="region of interest" description="Disordered" evidence="6">
    <location>
        <begin position="161"/>
        <end position="224"/>
    </location>
</feature>
<proteinExistence type="predicted"/>
<dbReference type="GO" id="GO:0046540">
    <property type="term" value="C:U4/U6 x U5 tri-snRNP complex"/>
    <property type="evidence" value="ECO:0007669"/>
    <property type="project" value="TreeGrafter"/>
</dbReference>
<dbReference type="PROSITE" id="PS50171">
    <property type="entry name" value="ZF_MATRIN"/>
    <property type="match status" value="1"/>
</dbReference>
<dbReference type="PANTHER" id="PTHR45986:SF1">
    <property type="entry name" value="ZINC FINGER MATRIN-TYPE PROTEIN 2"/>
    <property type="match status" value="1"/>
</dbReference>
<sequence length="224" mass="25581">MSSFQGHYGASTGGDTGFRRTWDKEKYKRGAEQEESAPDESTKKKRKKKTEPEEEVSEEPQMLRARDTKVDLETHLNKTQVVTVSSDANRQPGYYCDVCDCTLKDSVAYLDHINGKRHQGNLGVSMRVERSTVEQVRAKLASLKKKIDQPAPEYDLDKRVEQIKQQEVRDKEARKQEKKERKKKDKEEKAAALAPVKDEEARPMDPEMAALMGFGDFGTSKKKK</sequence>
<dbReference type="GO" id="GO:0005681">
    <property type="term" value="C:spliceosomal complex"/>
    <property type="evidence" value="ECO:0007669"/>
    <property type="project" value="InterPro"/>
</dbReference>
<dbReference type="InterPro" id="IPR013087">
    <property type="entry name" value="Znf_C2H2_type"/>
</dbReference>
<dbReference type="SUPFAM" id="SSF57667">
    <property type="entry name" value="beta-beta-alpha zinc fingers"/>
    <property type="match status" value="1"/>
</dbReference>
<dbReference type="Pfam" id="PF12874">
    <property type="entry name" value="zf-met"/>
    <property type="match status" value="1"/>
</dbReference>
<organism evidence="8 9">
    <name type="scientific">Synchytrium microbalum</name>
    <dbReference type="NCBI Taxonomy" id="1806994"/>
    <lineage>
        <taxon>Eukaryota</taxon>
        <taxon>Fungi</taxon>
        <taxon>Fungi incertae sedis</taxon>
        <taxon>Chytridiomycota</taxon>
        <taxon>Chytridiomycota incertae sedis</taxon>
        <taxon>Chytridiomycetes</taxon>
        <taxon>Synchytriales</taxon>
        <taxon>Synchytriaceae</taxon>
        <taxon>Synchytrium</taxon>
    </lineage>
</organism>
<dbReference type="InterPro" id="IPR040107">
    <property type="entry name" value="Snu23"/>
</dbReference>
<dbReference type="PANTHER" id="PTHR45986">
    <property type="entry name" value="ZINC FINGER MATRIN-TYPE PROTEIN 2"/>
    <property type="match status" value="1"/>
</dbReference>
<evidence type="ECO:0000256" key="4">
    <source>
        <dbReference type="ARBA" id="ARBA00022833"/>
    </source>
</evidence>
<accession>A0A507CH38</accession>
<evidence type="ECO:0000256" key="3">
    <source>
        <dbReference type="ARBA" id="ARBA00022771"/>
    </source>
</evidence>
<evidence type="ECO:0000256" key="2">
    <source>
        <dbReference type="ARBA" id="ARBA00022723"/>
    </source>
</evidence>
<evidence type="ECO:0000256" key="5">
    <source>
        <dbReference type="ARBA" id="ARBA00023242"/>
    </source>
</evidence>
<keyword evidence="2" id="KW-0479">Metal-binding</keyword>
<keyword evidence="5" id="KW-0539">Nucleus</keyword>
<dbReference type="SMART" id="SM00451">
    <property type="entry name" value="ZnF_U1"/>
    <property type="match status" value="1"/>
</dbReference>
<dbReference type="AlphaFoldDB" id="A0A507CH38"/>
<keyword evidence="3" id="KW-0863">Zinc-finger</keyword>
<evidence type="ECO:0000313" key="9">
    <source>
        <dbReference type="Proteomes" id="UP000319731"/>
    </source>
</evidence>
<comment type="subcellular location">
    <subcellularLocation>
        <location evidence="1">Nucleus</location>
    </subcellularLocation>
</comment>
<dbReference type="FunFam" id="3.30.160.60:FF:002461">
    <property type="entry name" value="Zinc finger matrin-type protein 2"/>
    <property type="match status" value="1"/>
</dbReference>
<feature type="domain" description="Matrin-type" evidence="7">
    <location>
        <begin position="94"/>
        <end position="124"/>
    </location>
</feature>
<keyword evidence="9" id="KW-1185">Reference proteome</keyword>
<evidence type="ECO:0000259" key="7">
    <source>
        <dbReference type="PROSITE" id="PS50171"/>
    </source>
</evidence>
<dbReference type="GO" id="GO:0000398">
    <property type="term" value="P:mRNA splicing, via spliceosome"/>
    <property type="evidence" value="ECO:0007669"/>
    <property type="project" value="InterPro"/>
</dbReference>
<dbReference type="OrthoDB" id="30343at2759"/>
<dbReference type="InterPro" id="IPR036236">
    <property type="entry name" value="Znf_C2H2_sf"/>
</dbReference>
<dbReference type="STRING" id="1806994.A0A507CH38"/>
<dbReference type="GO" id="GO:0003676">
    <property type="term" value="F:nucleic acid binding"/>
    <property type="evidence" value="ECO:0007669"/>
    <property type="project" value="InterPro"/>
</dbReference>